<keyword evidence="5" id="KW-0573">Peptidoglycan synthesis</keyword>
<organism evidence="10 11">
    <name type="scientific">Corynebacterium macginleyi</name>
    <dbReference type="NCBI Taxonomy" id="38290"/>
    <lineage>
        <taxon>Bacteria</taxon>
        <taxon>Bacillati</taxon>
        <taxon>Actinomycetota</taxon>
        <taxon>Actinomycetes</taxon>
        <taxon>Mycobacteriales</taxon>
        <taxon>Corynebacteriaceae</taxon>
        <taxon>Corynebacterium</taxon>
    </lineage>
</organism>
<feature type="compositionally biased region" description="Acidic residues" evidence="8">
    <location>
        <begin position="936"/>
        <end position="947"/>
    </location>
</feature>
<feature type="transmembrane region" description="Helical" evidence="9">
    <location>
        <begin position="207"/>
        <end position="230"/>
    </location>
</feature>
<keyword evidence="7 9" id="KW-0472">Membrane</keyword>
<proteinExistence type="predicted"/>
<keyword evidence="2" id="KW-1003">Cell membrane</keyword>
<dbReference type="PANTHER" id="PTHR47019">
    <property type="entry name" value="LIPID II FLIPPASE MURJ"/>
    <property type="match status" value="1"/>
</dbReference>
<evidence type="ECO:0000313" key="11">
    <source>
        <dbReference type="Proteomes" id="UP000270649"/>
    </source>
</evidence>
<dbReference type="GO" id="GO:0015648">
    <property type="term" value="F:lipid-linked peptidoglycan transporter activity"/>
    <property type="evidence" value="ECO:0007669"/>
    <property type="project" value="TreeGrafter"/>
</dbReference>
<evidence type="ECO:0000256" key="5">
    <source>
        <dbReference type="ARBA" id="ARBA00022984"/>
    </source>
</evidence>
<dbReference type="InterPro" id="IPR004268">
    <property type="entry name" value="MurJ"/>
</dbReference>
<dbReference type="GO" id="GO:0009252">
    <property type="term" value="P:peptidoglycan biosynthetic process"/>
    <property type="evidence" value="ECO:0007669"/>
    <property type="project" value="UniProtKB-KW"/>
</dbReference>
<dbReference type="PANTHER" id="PTHR47019:SF1">
    <property type="entry name" value="LIPID II FLIPPASE MURJ"/>
    <property type="match status" value="1"/>
</dbReference>
<feature type="region of interest" description="Disordered" evidence="8">
    <location>
        <begin position="920"/>
        <end position="955"/>
    </location>
</feature>
<feature type="region of interest" description="Disordered" evidence="8">
    <location>
        <begin position="1"/>
        <end position="81"/>
    </location>
</feature>
<dbReference type="AlphaFoldDB" id="A0A3M0G030"/>
<feature type="transmembrane region" description="Helical" evidence="9">
    <location>
        <begin position="323"/>
        <end position="342"/>
    </location>
</feature>
<feature type="transmembrane region" description="Helical" evidence="9">
    <location>
        <begin position="505"/>
        <end position="528"/>
    </location>
</feature>
<keyword evidence="6 9" id="KW-1133">Transmembrane helix</keyword>
<evidence type="ECO:0000256" key="4">
    <source>
        <dbReference type="ARBA" id="ARBA00022960"/>
    </source>
</evidence>
<dbReference type="EMBL" id="REGC01000011">
    <property type="protein sequence ID" value="RMB58105.1"/>
    <property type="molecule type" value="Genomic_DNA"/>
</dbReference>
<evidence type="ECO:0000256" key="9">
    <source>
        <dbReference type="SAM" id="Phobius"/>
    </source>
</evidence>
<feature type="transmembrane region" description="Helical" evidence="9">
    <location>
        <begin position="281"/>
        <end position="303"/>
    </location>
</feature>
<dbReference type="Proteomes" id="UP000270649">
    <property type="component" value="Unassembled WGS sequence"/>
</dbReference>
<name>A0A3M0G030_9CORY</name>
<dbReference type="GO" id="GO:0005886">
    <property type="term" value="C:plasma membrane"/>
    <property type="evidence" value="ECO:0007669"/>
    <property type="project" value="UniProtKB-SubCell"/>
</dbReference>
<dbReference type="Gene3D" id="3.30.200.20">
    <property type="entry name" value="Phosphorylase Kinase, domain 1"/>
    <property type="match status" value="1"/>
</dbReference>
<dbReference type="Gene3D" id="1.10.510.10">
    <property type="entry name" value="Transferase(Phosphotransferase) domain 1"/>
    <property type="match status" value="1"/>
</dbReference>
<feature type="transmembrane region" description="Helical" evidence="9">
    <location>
        <begin position="540"/>
        <end position="564"/>
    </location>
</feature>
<evidence type="ECO:0000256" key="6">
    <source>
        <dbReference type="ARBA" id="ARBA00022989"/>
    </source>
</evidence>
<feature type="transmembrane region" description="Helical" evidence="9">
    <location>
        <begin position="175"/>
        <end position="195"/>
    </location>
</feature>
<reference evidence="10 11" key="1">
    <citation type="submission" date="2018-10" db="EMBL/GenBank/DDBJ databases">
        <title>Corynebacterium macginleyi genome sequencing and assembly of the type strain and two clinical samples.</title>
        <authorList>
            <person name="Bernier A.-M."/>
            <person name="Bernard K."/>
        </authorList>
    </citation>
    <scope>NUCLEOTIDE SEQUENCE [LARGE SCALE GENOMIC DNA]</scope>
    <source>
        <strain evidence="10 11">NML 120205</strain>
    </source>
</reference>
<feature type="transmembrane region" description="Helical" evidence="9">
    <location>
        <begin position="362"/>
        <end position="381"/>
    </location>
</feature>
<evidence type="ECO:0000256" key="2">
    <source>
        <dbReference type="ARBA" id="ARBA00022475"/>
    </source>
</evidence>
<sequence>MTEKDGHQAHPAEKAPAGAVDPTDTALNAEKSRVSVTAGARGRIVRASPPAPVPEKRPTSSAQNATVPPEEDKSALTGRNAGVEASNQDVIRATGTMAIATLLSRITGFLRQMLIGATLGATVGTAFSSANQIPNLVTEIVLGAVLTSLVVPVLVRAEKEDSDRGETFVRRLFTLAFSILGIVTILSVIFAPFLTRMMLPEDSKANAVQATSLAFLLLPQILFYGLFALFQAVLNTKNIFGPGAWAPVINNIISISVLLAYRFLPGRLDPHEPTPVADPHIMLLGLGTTTAVIVQCLILVPYLKKVGINLRPKWGLDARIKQFGGMALAIITYVAISQLGYVVTSRVAAYADAGAPLVYQNAWLMLQVPYGVIGVTLLTAIMPRLSRNAADGDVDAVVRDLTLGTKLTFIALIPIVIFMTGFGVPIARALFQYGAYGADSAEQLGLTISFSAFTLIPYALVLLHLRVFYAREEAWTPTFIIAGITLTKIVLTLLAPLMTSNSDRVVMLLGTANGFGFVSGAVIGGFLLKRKLGSLGGKAVTQTVVWSSGAGAIGLAVSWALYWLMKLVLPAQLPSIVSLVKVVILGIVFVIITGLVLSKSSLPEVQNLARALQRIPGMSRFITVDKSKAIEVEQPGLQEIQPVYTQDSFTATLVPPPMSAGIVRGPRLVPGAPVSDGRFRLLQDHGAVSGARFWQAREQSTGRLVALTFVDTNTQAPIAPSTPTVSARRSAEISRNTRRLAELHLETMPDNIEILSYRTGCLVVADWFEGTSLKQVAEADNLDPNSVARATAPLFADAATAHEAGLILGVEHRDRFRVSVSGIVKVAFPAVLDGTSAESDREALSSALNLLVESTEPSPKKLRDISDDANLTADEAAERLETARLAFNAADAETREEKLVALQKAEGLTSAGIAKRLREFAPEEQEEKTEALPMVVDDEPSQEEDPQQEPGFGGRGYSGSGVVVIGIFATIFVVGMAALTTWVMSLLSDVEKSGSVTETVQDSTMIPDTPPVHLKESSVITVPDGEDNEQLIDGKTITTWSTKESGSGALVTLHNPAHLSVMTVTHTRSNGAHYEIYGVNKGDFDPEHPQLNSLPKLAEGKFKHADENLELKETPQQFDAALIIFSELPKSKEVTLGEIQLVGHP</sequence>
<dbReference type="CDD" id="cd13973">
    <property type="entry name" value="PK_MviN-like"/>
    <property type="match status" value="1"/>
</dbReference>
<feature type="transmembrane region" description="Helical" evidence="9">
    <location>
        <begin position="136"/>
        <end position="155"/>
    </location>
</feature>
<dbReference type="GO" id="GO:0034204">
    <property type="term" value="P:lipid translocation"/>
    <property type="evidence" value="ECO:0007669"/>
    <property type="project" value="TreeGrafter"/>
</dbReference>
<dbReference type="NCBIfam" id="TIGR01695">
    <property type="entry name" value="murJ_mviN"/>
    <property type="match status" value="1"/>
</dbReference>
<evidence type="ECO:0000256" key="8">
    <source>
        <dbReference type="SAM" id="MobiDB-lite"/>
    </source>
</evidence>
<dbReference type="Pfam" id="PF03023">
    <property type="entry name" value="MurJ"/>
    <property type="match status" value="1"/>
</dbReference>
<protein>
    <submittedName>
        <fullName evidence="10">Murein biosynthesis integral membrane protein MurJ</fullName>
    </submittedName>
</protein>
<accession>A0A3M0G030</accession>
<feature type="transmembrane region" description="Helical" evidence="9">
    <location>
        <begin position="443"/>
        <end position="463"/>
    </location>
</feature>
<evidence type="ECO:0000313" key="10">
    <source>
        <dbReference type="EMBL" id="RMB58105.1"/>
    </source>
</evidence>
<gene>
    <name evidence="10" type="primary">murJ</name>
    <name evidence="10" type="ORF">D9543_08600</name>
</gene>
<evidence type="ECO:0000256" key="3">
    <source>
        <dbReference type="ARBA" id="ARBA00022692"/>
    </source>
</evidence>
<keyword evidence="3 9" id="KW-0812">Transmembrane</keyword>
<feature type="transmembrane region" description="Helical" evidence="9">
    <location>
        <begin position="576"/>
        <end position="597"/>
    </location>
</feature>
<dbReference type="PRINTS" id="PR01806">
    <property type="entry name" value="VIRFACTRMVIN"/>
</dbReference>
<comment type="subcellular location">
    <subcellularLocation>
        <location evidence="1">Cell membrane</location>
        <topology evidence="1">Multi-pass membrane protein</topology>
    </subcellularLocation>
</comment>
<dbReference type="InterPro" id="IPR051050">
    <property type="entry name" value="Lipid_II_flippase_MurJ/MviN"/>
</dbReference>
<evidence type="ECO:0000256" key="7">
    <source>
        <dbReference type="ARBA" id="ARBA00023136"/>
    </source>
</evidence>
<keyword evidence="4" id="KW-0133">Cell shape</keyword>
<feature type="transmembrane region" description="Helical" evidence="9">
    <location>
        <begin position="962"/>
        <end position="984"/>
    </location>
</feature>
<dbReference type="RefSeq" id="WP_121928024.1">
    <property type="nucleotide sequence ID" value="NZ_JAACCH010000002.1"/>
</dbReference>
<feature type="transmembrane region" description="Helical" evidence="9">
    <location>
        <begin position="242"/>
        <end position="261"/>
    </location>
</feature>
<feature type="transmembrane region" description="Helical" evidence="9">
    <location>
        <begin position="475"/>
        <end position="499"/>
    </location>
</feature>
<comment type="caution">
    <text evidence="10">The sequence shown here is derived from an EMBL/GenBank/DDBJ whole genome shotgun (WGS) entry which is preliminary data.</text>
</comment>
<feature type="compositionally biased region" description="Basic and acidic residues" evidence="8">
    <location>
        <begin position="1"/>
        <end position="13"/>
    </location>
</feature>
<evidence type="ECO:0000256" key="1">
    <source>
        <dbReference type="ARBA" id="ARBA00004651"/>
    </source>
</evidence>
<dbReference type="GO" id="GO:0008360">
    <property type="term" value="P:regulation of cell shape"/>
    <property type="evidence" value="ECO:0007669"/>
    <property type="project" value="UniProtKB-KW"/>
</dbReference>
<dbReference type="CDD" id="cd13123">
    <property type="entry name" value="MATE_MurJ_like"/>
    <property type="match status" value="1"/>
</dbReference>
<feature type="transmembrane region" description="Helical" evidence="9">
    <location>
        <begin position="409"/>
        <end position="431"/>
    </location>
</feature>